<evidence type="ECO:0000313" key="6">
    <source>
        <dbReference type="Proteomes" id="UP000199021"/>
    </source>
</evidence>
<evidence type="ECO:0000313" key="5">
    <source>
        <dbReference type="EMBL" id="SEQ86480.1"/>
    </source>
</evidence>
<dbReference type="InParanoid" id="A0A1H9JI37"/>
<dbReference type="Gene3D" id="2.40.160.50">
    <property type="entry name" value="membrane protein fhac: a member of the omp85/tpsb transporter family"/>
    <property type="match status" value="1"/>
</dbReference>
<proteinExistence type="predicted"/>
<name>A0A1H9JI37_9BACT</name>
<reference evidence="6" key="1">
    <citation type="submission" date="2016-10" db="EMBL/GenBank/DDBJ databases">
        <authorList>
            <person name="Varghese N."/>
            <person name="Submissions S."/>
        </authorList>
    </citation>
    <scope>NUCLEOTIDE SEQUENCE [LARGE SCALE GENOMIC DNA]</scope>
    <source>
        <strain evidence="6">DSM 24740</strain>
    </source>
</reference>
<organism evidence="5 6">
    <name type="scientific">Neolewinella agarilytica</name>
    <dbReference type="NCBI Taxonomy" id="478744"/>
    <lineage>
        <taxon>Bacteria</taxon>
        <taxon>Pseudomonadati</taxon>
        <taxon>Bacteroidota</taxon>
        <taxon>Saprospiria</taxon>
        <taxon>Saprospirales</taxon>
        <taxon>Lewinellaceae</taxon>
        <taxon>Neolewinella</taxon>
    </lineage>
</organism>
<gene>
    <name evidence="5" type="ORF">SAMN05444359_11782</name>
</gene>
<dbReference type="EMBL" id="FOFB01000017">
    <property type="protein sequence ID" value="SEQ86480.1"/>
    <property type="molecule type" value="Genomic_DNA"/>
</dbReference>
<dbReference type="Proteomes" id="UP000199021">
    <property type="component" value="Unassembled WGS sequence"/>
</dbReference>
<dbReference type="AlphaFoldDB" id="A0A1H9JI37"/>
<evidence type="ECO:0000256" key="3">
    <source>
        <dbReference type="SAM" id="SignalP"/>
    </source>
</evidence>
<feature type="domain" description="Bacterial surface antigen (D15)" evidence="4">
    <location>
        <begin position="96"/>
        <end position="381"/>
    </location>
</feature>
<evidence type="ECO:0000256" key="2">
    <source>
        <dbReference type="ARBA" id="ARBA00023136"/>
    </source>
</evidence>
<keyword evidence="6" id="KW-1185">Reference proteome</keyword>
<keyword evidence="2" id="KW-0472">Membrane</keyword>
<protein>
    <submittedName>
        <fullName evidence="5">Surface antigen</fullName>
    </submittedName>
</protein>
<dbReference type="InterPro" id="IPR000184">
    <property type="entry name" value="Bac_surfAg_D15"/>
</dbReference>
<accession>A0A1H9JI37</accession>
<dbReference type="STRING" id="478744.SAMN05444359_11782"/>
<evidence type="ECO:0000259" key="4">
    <source>
        <dbReference type="Pfam" id="PF01103"/>
    </source>
</evidence>
<dbReference type="Pfam" id="PF01103">
    <property type="entry name" value="Omp85"/>
    <property type="match status" value="1"/>
</dbReference>
<feature type="signal peptide" evidence="3">
    <location>
        <begin position="1"/>
        <end position="19"/>
    </location>
</feature>
<dbReference type="RefSeq" id="WP_175489415.1">
    <property type="nucleotide sequence ID" value="NZ_FOFB01000017.1"/>
</dbReference>
<feature type="chain" id="PRO_5011777985" evidence="3">
    <location>
        <begin position="20"/>
        <end position="381"/>
    </location>
</feature>
<sequence>MLRFLPLLLLTLPCTGVRAQNLLDKVTDLMEFNLGKPPTDTSRFQTKVVLAPIAYYEPLTSFGFGFGANLLFKPKGAGPETRTSNVPIGISYTLKNQVFFTSGYTVFFPEERWIFRGNLDYTDFPRDYFGTGNGTTEEDRSEVTYQQFLVEPLLLRQVAKNVFVGGGFRYDTYYSAELLTETDELPAGASLQDSLGSKAVGLEFAASYDSRNSVLNAQKGLLAEFTQGFYGQNFGGNNVFQLTKLDLRGYKRTGPKGVFGLNFFGRYAAGDAPPLELSELGGDMLLRGFPEGRFRDRLALFAQGEYRWQTWRGVGFVFFGGLGQVGSGAADLGLRELRYSLGTGLRVTIIPSENVNLRVDYGFGLGKSSGSGFYLGLGEAF</sequence>
<keyword evidence="3" id="KW-0732">Signal</keyword>
<comment type="subcellular location">
    <subcellularLocation>
        <location evidence="1">Membrane</location>
    </subcellularLocation>
</comment>
<evidence type="ECO:0000256" key="1">
    <source>
        <dbReference type="ARBA" id="ARBA00004370"/>
    </source>
</evidence>
<dbReference type="GO" id="GO:0019867">
    <property type="term" value="C:outer membrane"/>
    <property type="evidence" value="ECO:0007669"/>
    <property type="project" value="InterPro"/>
</dbReference>